<evidence type="ECO:0000256" key="3">
    <source>
        <dbReference type="ARBA" id="ARBA00022801"/>
    </source>
</evidence>
<comment type="cofactor">
    <cofactor evidence="1">
        <name>Mn(2+)</name>
        <dbReference type="ChEBI" id="CHEBI:29035"/>
    </cofactor>
</comment>
<dbReference type="GO" id="GO:0004309">
    <property type="term" value="F:exopolyphosphatase activity"/>
    <property type="evidence" value="ECO:0007669"/>
    <property type="project" value="TreeGrafter"/>
</dbReference>
<dbReference type="InterPro" id="IPR004097">
    <property type="entry name" value="DHHA2"/>
</dbReference>
<evidence type="ECO:0000313" key="7">
    <source>
        <dbReference type="Proteomes" id="UP000324209"/>
    </source>
</evidence>
<name>A0A5C1QMS6_9SPIO</name>
<dbReference type="Gene3D" id="3.90.1640.10">
    <property type="entry name" value="inorganic pyrophosphatase (n-terminal core)"/>
    <property type="match status" value="1"/>
</dbReference>
<dbReference type="OrthoDB" id="371106at2"/>
<organism evidence="6 7">
    <name type="scientific">Oceanispirochaeta crateris</name>
    <dbReference type="NCBI Taxonomy" id="2518645"/>
    <lineage>
        <taxon>Bacteria</taxon>
        <taxon>Pseudomonadati</taxon>
        <taxon>Spirochaetota</taxon>
        <taxon>Spirochaetia</taxon>
        <taxon>Spirochaetales</taxon>
        <taxon>Spirochaetaceae</taxon>
        <taxon>Oceanispirochaeta</taxon>
    </lineage>
</organism>
<dbReference type="SUPFAM" id="SSF64182">
    <property type="entry name" value="DHH phosphoesterases"/>
    <property type="match status" value="1"/>
</dbReference>
<dbReference type="AlphaFoldDB" id="A0A5C1QMS6"/>
<dbReference type="Gene3D" id="3.10.310.20">
    <property type="entry name" value="DHHA2 domain"/>
    <property type="match status" value="1"/>
</dbReference>
<dbReference type="KEGG" id="ock:EXM22_07635"/>
<keyword evidence="3" id="KW-0378">Hydrolase</keyword>
<keyword evidence="7" id="KW-1185">Reference proteome</keyword>
<dbReference type="Proteomes" id="UP000324209">
    <property type="component" value="Chromosome"/>
</dbReference>
<dbReference type="EMBL" id="CP036150">
    <property type="protein sequence ID" value="QEN07866.1"/>
    <property type="molecule type" value="Genomic_DNA"/>
</dbReference>
<dbReference type="GO" id="GO:0005737">
    <property type="term" value="C:cytoplasm"/>
    <property type="evidence" value="ECO:0007669"/>
    <property type="project" value="InterPro"/>
</dbReference>
<dbReference type="InterPro" id="IPR001667">
    <property type="entry name" value="DDH_dom"/>
</dbReference>
<evidence type="ECO:0000256" key="4">
    <source>
        <dbReference type="ARBA" id="ARBA00023211"/>
    </source>
</evidence>
<dbReference type="InterPro" id="IPR038763">
    <property type="entry name" value="DHH_sf"/>
</dbReference>
<evidence type="ECO:0000256" key="1">
    <source>
        <dbReference type="ARBA" id="ARBA00001936"/>
    </source>
</evidence>
<accession>A0A5C1QMS6</accession>
<dbReference type="PANTHER" id="PTHR12112">
    <property type="entry name" value="BNIP - RELATED"/>
    <property type="match status" value="1"/>
</dbReference>
<evidence type="ECO:0000256" key="2">
    <source>
        <dbReference type="ARBA" id="ARBA00022723"/>
    </source>
</evidence>
<feature type="domain" description="DHHA2" evidence="5">
    <location>
        <begin position="199"/>
        <end position="344"/>
    </location>
</feature>
<keyword evidence="2" id="KW-0479">Metal-binding</keyword>
<dbReference type="Pfam" id="PF01368">
    <property type="entry name" value="DHH"/>
    <property type="match status" value="1"/>
</dbReference>
<dbReference type="InterPro" id="IPR038222">
    <property type="entry name" value="DHHA2_dom_sf"/>
</dbReference>
<evidence type="ECO:0000259" key="5">
    <source>
        <dbReference type="SMART" id="SM01131"/>
    </source>
</evidence>
<dbReference type="Pfam" id="PF02833">
    <property type="entry name" value="DHHA2"/>
    <property type="match status" value="1"/>
</dbReference>
<proteinExistence type="predicted"/>
<dbReference type="GO" id="GO:0046872">
    <property type="term" value="F:metal ion binding"/>
    <property type="evidence" value="ECO:0007669"/>
    <property type="project" value="UniProtKB-KW"/>
</dbReference>
<protein>
    <recommendedName>
        <fullName evidence="5">DHHA2 domain-containing protein</fullName>
    </recommendedName>
</protein>
<gene>
    <name evidence="6" type="ORF">EXM22_07635</name>
</gene>
<sequence length="353" mass="40183">MNTGRFKFTENLIIMGNQSADLDSVVSSFSMSAFLTSLNPRIQIFPVIQGHPGDLRLKPEIRALMTHLGIDLKSYHFLSEMEDWPHDAHSIVLMDHNKPDTSCLHHKIAGIVDHHEDQGLYQDLSLREIKKTGSCATLVSTFWKTSGLDLPYSQRILLAAAIGVDTGYLNPEWDKTTVMDYDAYQWLTRAIQEEDQAFIESLITIKNDLSHLTLADHLKRDFKIFPLLEGKGGIASIPLEAQRVFSNGFYSHRAITEFCKLQNLKFLLILHTIDQPFKRELSLYVPPSPEERAIRKQIETALVSLKEPGIRRADMILHKEWQFFSQQDSRVSRKGLTPLLSQELLSQSGPLNC</sequence>
<reference evidence="6 7" key="1">
    <citation type="submission" date="2019-02" db="EMBL/GenBank/DDBJ databases">
        <title>Complete Genome Sequence and Methylome Analysis of free living Spirochaetas.</title>
        <authorList>
            <person name="Fomenkov A."/>
            <person name="Dubinina G."/>
            <person name="Leshcheva N."/>
            <person name="Mikheeva N."/>
            <person name="Grabovich M."/>
            <person name="Vincze T."/>
            <person name="Roberts R.J."/>
        </authorList>
    </citation>
    <scope>NUCLEOTIDE SEQUENCE [LARGE SCALE GENOMIC DNA]</scope>
    <source>
        <strain evidence="6 7">K2</strain>
    </source>
</reference>
<dbReference type="RefSeq" id="WP_149485946.1">
    <property type="nucleotide sequence ID" value="NZ_CP036150.1"/>
</dbReference>
<dbReference type="PANTHER" id="PTHR12112:SF39">
    <property type="entry name" value="EG:152A3.5 PROTEIN (FBGN0003116_PN PROTEIN)"/>
    <property type="match status" value="1"/>
</dbReference>
<evidence type="ECO:0000313" key="6">
    <source>
        <dbReference type="EMBL" id="QEN07866.1"/>
    </source>
</evidence>
<keyword evidence="4" id="KW-0464">Manganese</keyword>
<dbReference type="SMART" id="SM01131">
    <property type="entry name" value="DHHA2"/>
    <property type="match status" value="1"/>
</dbReference>